<proteinExistence type="inferred from homology"/>
<comment type="caution">
    <text evidence="12">The sequence shown here is derived from an EMBL/GenBank/DDBJ whole genome shotgun (WGS) entry which is preliminary data.</text>
</comment>
<evidence type="ECO:0000256" key="1">
    <source>
        <dbReference type="ARBA" id="ARBA00004429"/>
    </source>
</evidence>
<feature type="compositionally biased region" description="Low complexity" evidence="10">
    <location>
        <begin position="11"/>
        <end position="20"/>
    </location>
</feature>
<evidence type="ECO:0000256" key="8">
    <source>
        <dbReference type="ARBA" id="ARBA00038436"/>
    </source>
</evidence>
<organism evidence="12 13">
    <name type="scientific">Rhodothalassium salexigens DSM 2132</name>
    <dbReference type="NCBI Taxonomy" id="1188247"/>
    <lineage>
        <taxon>Bacteria</taxon>
        <taxon>Pseudomonadati</taxon>
        <taxon>Pseudomonadota</taxon>
        <taxon>Alphaproteobacteria</taxon>
        <taxon>Rhodothalassiales</taxon>
        <taxon>Rhodothalassiaceae</taxon>
        <taxon>Rhodothalassium</taxon>
    </lineage>
</organism>
<gene>
    <name evidence="12" type="ORF">EV659_102262</name>
</gene>
<evidence type="ECO:0000313" key="13">
    <source>
        <dbReference type="Proteomes" id="UP000295399"/>
    </source>
</evidence>
<keyword evidence="2 9" id="KW-0813">Transport</keyword>
<protein>
    <recommendedName>
        <fullName evidence="9">TRAP transporter small permease protein</fullName>
    </recommendedName>
</protein>
<dbReference type="InterPro" id="IPR007387">
    <property type="entry name" value="TRAP_DctQ"/>
</dbReference>
<keyword evidence="13" id="KW-1185">Reference proteome</keyword>
<dbReference type="Pfam" id="PF04290">
    <property type="entry name" value="DctQ"/>
    <property type="match status" value="1"/>
</dbReference>
<keyword evidence="5 9" id="KW-0812">Transmembrane</keyword>
<comment type="function">
    <text evidence="9">Part of the tripartite ATP-independent periplasmic (TRAP) transport system.</text>
</comment>
<evidence type="ECO:0000256" key="7">
    <source>
        <dbReference type="ARBA" id="ARBA00023136"/>
    </source>
</evidence>
<dbReference type="InterPro" id="IPR055348">
    <property type="entry name" value="DctQ"/>
</dbReference>
<sequence length="210" mass="21896">MTAPVRPPASGPGNQPGNQPGRPPGPLALPPEFLALARGIDWVNAGIGWLLGGAALVLVVLQFALVLASHTFSLGSIAAQDARFYVNGAMVLGAAGYTLLMNEHVRVDLFYRGAPAQHRALIDLAGILALLGPVLFLLWWSATPYVLESWAQREGAIESGALDYVYWLKGMLLAFAATLSLQAVSGAIKAWAVLFGTLGPAGDAPSAGRG</sequence>
<dbReference type="PANTHER" id="PTHR35011:SF4">
    <property type="entry name" value="SLL1102 PROTEIN"/>
    <property type="match status" value="1"/>
</dbReference>
<evidence type="ECO:0000259" key="11">
    <source>
        <dbReference type="Pfam" id="PF04290"/>
    </source>
</evidence>
<dbReference type="GO" id="GO:0022857">
    <property type="term" value="F:transmembrane transporter activity"/>
    <property type="evidence" value="ECO:0007669"/>
    <property type="project" value="UniProtKB-UniRule"/>
</dbReference>
<comment type="similarity">
    <text evidence="8 9">Belongs to the TRAP transporter small permease family.</text>
</comment>
<keyword evidence="6 9" id="KW-1133">Transmembrane helix</keyword>
<keyword evidence="7 9" id="KW-0472">Membrane</keyword>
<name>A0A4R2PS05_RHOSA</name>
<dbReference type="GO" id="GO:0005886">
    <property type="term" value="C:plasma membrane"/>
    <property type="evidence" value="ECO:0007669"/>
    <property type="project" value="UniProtKB-SubCell"/>
</dbReference>
<feature type="transmembrane region" description="Helical" evidence="9">
    <location>
        <begin position="47"/>
        <end position="70"/>
    </location>
</feature>
<feature type="region of interest" description="Disordered" evidence="10">
    <location>
        <begin position="1"/>
        <end position="24"/>
    </location>
</feature>
<evidence type="ECO:0000313" key="12">
    <source>
        <dbReference type="EMBL" id="TCP37854.1"/>
    </source>
</evidence>
<dbReference type="EMBL" id="SLXO01000002">
    <property type="protein sequence ID" value="TCP37854.1"/>
    <property type="molecule type" value="Genomic_DNA"/>
</dbReference>
<evidence type="ECO:0000256" key="6">
    <source>
        <dbReference type="ARBA" id="ARBA00022989"/>
    </source>
</evidence>
<evidence type="ECO:0000256" key="10">
    <source>
        <dbReference type="SAM" id="MobiDB-lite"/>
    </source>
</evidence>
<feature type="transmembrane region" description="Helical" evidence="9">
    <location>
        <begin position="164"/>
        <end position="184"/>
    </location>
</feature>
<keyword evidence="3" id="KW-1003">Cell membrane</keyword>
<feature type="transmembrane region" description="Helical" evidence="9">
    <location>
        <begin position="82"/>
        <end position="100"/>
    </location>
</feature>
<evidence type="ECO:0000256" key="5">
    <source>
        <dbReference type="ARBA" id="ARBA00022692"/>
    </source>
</evidence>
<dbReference type="RefSeq" id="WP_165878704.1">
    <property type="nucleotide sequence ID" value="NZ_JACIGF010000002.1"/>
</dbReference>
<evidence type="ECO:0000256" key="9">
    <source>
        <dbReference type="RuleBase" id="RU369079"/>
    </source>
</evidence>
<evidence type="ECO:0000256" key="4">
    <source>
        <dbReference type="ARBA" id="ARBA00022519"/>
    </source>
</evidence>
<dbReference type="AlphaFoldDB" id="A0A4R2PS05"/>
<keyword evidence="4 9" id="KW-0997">Cell inner membrane</keyword>
<evidence type="ECO:0000256" key="2">
    <source>
        <dbReference type="ARBA" id="ARBA00022448"/>
    </source>
</evidence>
<comment type="subunit">
    <text evidence="9">The complex comprises the extracytoplasmic solute receptor protein and the two transmembrane proteins.</text>
</comment>
<feature type="compositionally biased region" description="Pro residues" evidence="10">
    <location>
        <begin position="1"/>
        <end position="10"/>
    </location>
</feature>
<reference evidence="12 13" key="1">
    <citation type="submission" date="2019-03" db="EMBL/GenBank/DDBJ databases">
        <title>Genomic Encyclopedia of Type Strains, Phase IV (KMG-IV): sequencing the most valuable type-strain genomes for metagenomic binning, comparative biology and taxonomic classification.</title>
        <authorList>
            <person name="Goeker M."/>
        </authorList>
    </citation>
    <scope>NUCLEOTIDE SEQUENCE [LARGE SCALE GENOMIC DNA]</scope>
    <source>
        <strain evidence="12 13">DSM 2132</strain>
    </source>
</reference>
<comment type="subcellular location">
    <subcellularLocation>
        <location evidence="1 9">Cell inner membrane</location>
        <topology evidence="1 9">Multi-pass membrane protein</topology>
    </subcellularLocation>
</comment>
<evidence type="ECO:0000256" key="3">
    <source>
        <dbReference type="ARBA" id="ARBA00022475"/>
    </source>
</evidence>
<dbReference type="Proteomes" id="UP000295399">
    <property type="component" value="Unassembled WGS sequence"/>
</dbReference>
<feature type="domain" description="Tripartite ATP-independent periplasmic transporters DctQ component" evidence="11">
    <location>
        <begin position="59"/>
        <end position="184"/>
    </location>
</feature>
<dbReference type="InParanoid" id="A0A4R2PS05"/>
<feature type="transmembrane region" description="Helical" evidence="9">
    <location>
        <begin position="121"/>
        <end position="140"/>
    </location>
</feature>
<dbReference type="PANTHER" id="PTHR35011">
    <property type="entry name" value="2,3-DIKETO-L-GULONATE TRAP TRANSPORTER SMALL PERMEASE PROTEIN YIAM"/>
    <property type="match status" value="1"/>
</dbReference>
<accession>A0A4R2PS05</accession>